<dbReference type="AlphaFoldDB" id="A0A8J6QH27"/>
<evidence type="ECO:0000313" key="1">
    <source>
        <dbReference type="EMBL" id="MBD1389420.1"/>
    </source>
</evidence>
<name>A0A8J6QH27_9GAMM</name>
<comment type="caution">
    <text evidence="1">The sequence shown here is derived from an EMBL/GenBank/DDBJ whole genome shotgun (WGS) entry which is preliminary data.</text>
</comment>
<sequence length="312" mass="35042">MIQLAGEIGKPMRKARDRHYALLPHALVLAEEIVDDLTSNRGFEVHDEIDDPAAIIEFEWLNRLDWHLRSKPPSNQTQFHRFDLPVGHRVMVGVGFQRTNAVDWWMEHADIGYPPEPLAAAVRALAGQLNIRDLALEGIWDGTQLQVFDVAWYNGQPMKQGASLRMQLLDSLRIEEHGLGRLKPSQSAESSSSIALWLPEAYKTSADGPNPILLVSPSEIHVLQATSVPGSTMMAFSTFDQFGQIVDLGHWPQFNGAIKSCMEYIKVIGSPLTGQFKVIKRHEPRQAIQIYVEDACPPQRKEVKVPNDWGDL</sequence>
<dbReference type="EMBL" id="JACXAF010000009">
    <property type="protein sequence ID" value="MBD1389420.1"/>
    <property type="molecule type" value="Genomic_DNA"/>
</dbReference>
<gene>
    <name evidence="1" type="ORF">IC617_08275</name>
</gene>
<reference evidence="1" key="1">
    <citation type="submission" date="2020-09" db="EMBL/GenBank/DDBJ databases">
        <title>A novel bacterium of genus Neiella, isolated from South China Sea.</title>
        <authorList>
            <person name="Huang H."/>
            <person name="Mo K."/>
            <person name="Hu Y."/>
        </authorList>
    </citation>
    <scope>NUCLEOTIDE SEQUENCE</scope>
    <source>
        <strain evidence="1">HB171785</strain>
    </source>
</reference>
<accession>A0A8J6QH27</accession>
<dbReference type="RefSeq" id="WP_191144528.1">
    <property type="nucleotide sequence ID" value="NZ_JACXAF010000009.1"/>
</dbReference>
<proteinExistence type="predicted"/>
<keyword evidence="2" id="KW-1185">Reference proteome</keyword>
<protein>
    <submittedName>
        <fullName evidence="1">Uncharacterized protein</fullName>
    </submittedName>
</protein>
<organism evidence="1 2">
    <name type="scientific">Neiella litorisoli</name>
    <dbReference type="NCBI Taxonomy" id="2771431"/>
    <lineage>
        <taxon>Bacteria</taxon>
        <taxon>Pseudomonadati</taxon>
        <taxon>Pseudomonadota</taxon>
        <taxon>Gammaproteobacteria</taxon>
        <taxon>Alteromonadales</taxon>
        <taxon>Echinimonadaceae</taxon>
        <taxon>Neiella</taxon>
    </lineage>
</organism>
<dbReference type="Proteomes" id="UP000638014">
    <property type="component" value="Unassembled WGS sequence"/>
</dbReference>
<evidence type="ECO:0000313" key="2">
    <source>
        <dbReference type="Proteomes" id="UP000638014"/>
    </source>
</evidence>